<feature type="transmembrane region" description="Helical" evidence="7">
    <location>
        <begin position="36"/>
        <end position="59"/>
    </location>
</feature>
<feature type="domain" description="ABC transmembrane type-1" evidence="9">
    <location>
        <begin position="91"/>
        <end position="302"/>
    </location>
</feature>
<dbReference type="AlphaFoldDB" id="A0A840QF25"/>
<dbReference type="Gene3D" id="1.10.3720.10">
    <property type="entry name" value="MetI-like"/>
    <property type="match status" value="1"/>
</dbReference>
<reference evidence="10 11" key="1">
    <citation type="submission" date="2020-08" db="EMBL/GenBank/DDBJ databases">
        <title>Sequencing the genomes of 1000 actinobacteria strains.</title>
        <authorList>
            <person name="Klenk H.-P."/>
        </authorList>
    </citation>
    <scope>NUCLEOTIDE SEQUENCE [LARGE SCALE GENOMIC DNA]</scope>
    <source>
        <strain evidence="10 11">DSM 45584</strain>
    </source>
</reference>
<keyword evidence="6 7" id="KW-0472">Membrane</keyword>
<dbReference type="PANTHER" id="PTHR43005:SF2">
    <property type="entry name" value="INTEGRAL MEMBRANE SUGAR TRANSPORT PROTEIN"/>
    <property type="match status" value="1"/>
</dbReference>
<dbReference type="EMBL" id="JACHIW010000002">
    <property type="protein sequence ID" value="MBB5158641.1"/>
    <property type="molecule type" value="Genomic_DNA"/>
</dbReference>
<evidence type="ECO:0000259" key="9">
    <source>
        <dbReference type="PROSITE" id="PS50928"/>
    </source>
</evidence>
<keyword evidence="4 7" id="KW-0812">Transmembrane</keyword>
<dbReference type="PROSITE" id="PS50928">
    <property type="entry name" value="ABC_TM1"/>
    <property type="match status" value="1"/>
</dbReference>
<dbReference type="CDD" id="cd06261">
    <property type="entry name" value="TM_PBP2"/>
    <property type="match status" value="1"/>
</dbReference>
<dbReference type="Proteomes" id="UP000584374">
    <property type="component" value="Unassembled WGS sequence"/>
</dbReference>
<feature type="transmembrane region" description="Helical" evidence="7">
    <location>
        <begin position="286"/>
        <end position="307"/>
    </location>
</feature>
<dbReference type="PANTHER" id="PTHR43005">
    <property type="entry name" value="BLR7065 PROTEIN"/>
    <property type="match status" value="1"/>
</dbReference>
<evidence type="ECO:0000313" key="11">
    <source>
        <dbReference type="Proteomes" id="UP000584374"/>
    </source>
</evidence>
<feature type="transmembrane region" description="Helical" evidence="7">
    <location>
        <begin position="233"/>
        <end position="255"/>
    </location>
</feature>
<organism evidence="10 11">
    <name type="scientific">Saccharopolyspora phatthalungensis</name>
    <dbReference type="NCBI Taxonomy" id="664693"/>
    <lineage>
        <taxon>Bacteria</taxon>
        <taxon>Bacillati</taxon>
        <taxon>Actinomycetota</taxon>
        <taxon>Actinomycetes</taxon>
        <taxon>Pseudonocardiales</taxon>
        <taxon>Pseudonocardiaceae</taxon>
        <taxon>Saccharopolyspora</taxon>
    </lineage>
</organism>
<dbReference type="GO" id="GO:0005886">
    <property type="term" value="C:plasma membrane"/>
    <property type="evidence" value="ECO:0007669"/>
    <property type="project" value="UniProtKB-SubCell"/>
</dbReference>
<accession>A0A840QF25</accession>
<keyword evidence="5 7" id="KW-1133">Transmembrane helix</keyword>
<evidence type="ECO:0000256" key="4">
    <source>
        <dbReference type="ARBA" id="ARBA00022692"/>
    </source>
</evidence>
<comment type="caution">
    <text evidence="10">The sequence shown here is derived from an EMBL/GenBank/DDBJ whole genome shotgun (WGS) entry which is preliminary data.</text>
</comment>
<name>A0A840QF25_9PSEU</name>
<evidence type="ECO:0000256" key="2">
    <source>
        <dbReference type="ARBA" id="ARBA00022448"/>
    </source>
</evidence>
<dbReference type="Pfam" id="PF00528">
    <property type="entry name" value="BPD_transp_1"/>
    <property type="match status" value="1"/>
</dbReference>
<protein>
    <submittedName>
        <fullName evidence="10">Sorbitol/mannitol transport system permease protein</fullName>
    </submittedName>
</protein>
<dbReference type="InterPro" id="IPR000515">
    <property type="entry name" value="MetI-like"/>
</dbReference>
<evidence type="ECO:0000256" key="7">
    <source>
        <dbReference type="RuleBase" id="RU363032"/>
    </source>
</evidence>
<evidence type="ECO:0000256" key="6">
    <source>
        <dbReference type="ARBA" id="ARBA00023136"/>
    </source>
</evidence>
<dbReference type="SUPFAM" id="SSF161098">
    <property type="entry name" value="MetI-like"/>
    <property type="match status" value="1"/>
</dbReference>
<keyword evidence="11" id="KW-1185">Reference proteome</keyword>
<gene>
    <name evidence="10" type="ORF">BJ970_006240</name>
</gene>
<comment type="subcellular location">
    <subcellularLocation>
        <location evidence="1 7">Cell membrane</location>
        <topology evidence="1 7">Multi-pass membrane protein</topology>
    </subcellularLocation>
</comment>
<evidence type="ECO:0000256" key="3">
    <source>
        <dbReference type="ARBA" id="ARBA00022475"/>
    </source>
</evidence>
<proteinExistence type="inferred from homology"/>
<evidence type="ECO:0000256" key="8">
    <source>
        <dbReference type="SAM" id="MobiDB-lite"/>
    </source>
</evidence>
<feature type="transmembrane region" description="Helical" evidence="7">
    <location>
        <begin position="95"/>
        <end position="116"/>
    </location>
</feature>
<feature type="transmembrane region" description="Helical" evidence="7">
    <location>
        <begin position="180"/>
        <end position="200"/>
    </location>
</feature>
<feature type="region of interest" description="Disordered" evidence="8">
    <location>
        <begin position="1"/>
        <end position="26"/>
    </location>
</feature>
<evidence type="ECO:0000313" key="10">
    <source>
        <dbReference type="EMBL" id="MBB5158641.1"/>
    </source>
</evidence>
<dbReference type="InterPro" id="IPR035906">
    <property type="entry name" value="MetI-like_sf"/>
</dbReference>
<dbReference type="GO" id="GO:0055085">
    <property type="term" value="P:transmembrane transport"/>
    <property type="evidence" value="ECO:0007669"/>
    <property type="project" value="InterPro"/>
</dbReference>
<evidence type="ECO:0000256" key="5">
    <source>
        <dbReference type="ARBA" id="ARBA00022989"/>
    </source>
</evidence>
<evidence type="ECO:0000256" key="1">
    <source>
        <dbReference type="ARBA" id="ARBA00004651"/>
    </source>
</evidence>
<feature type="transmembrane region" description="Helical" evidence="7">
    <location>
        <begin position="128"/>
        <end position="145"/>
    </location>
</feature>
<keyword evidence="3" id="KW-1003">Cell membrane</keyword>
<keyword evidence="2 7" id="KW-0813">Transport</keyword>
<sequence>MTSTLSGPSAGAAQVVGRPAGSRGGGGSVWRRRLPLLPALVFTIAVTQVPFVVTVFYSFQSWNLVRPGSRHFVWLRNYLDVFADSQFRTAMLNTVVLTVVCVLVSLLVGLGLALLLDRSFPGRGVVRTLLITPFLILPAAGALLWKTTMFDPTFGLLNFVLEPFGAGEVDWLSEFPLASVMAQVIWQWTPFMMLLVLAGLQSQSREVLEAAQVDGAGRWRTFVSITLPQLSRYLQLAVLLGAIYIVNSFDAIFLMTQGGPGIASTNLPYYIYQRAFEGFDVGQSSAMGVIVVAITLVVATFALRLMFRAFDISDGGK</sequence>
<dbReference type="RefSeq" id="WP_184730529.1">
    <property type="nucleotide sequence ID" value="NZ_JACHIW010000002.1"/>
</dbReference>
<comment type="similarity">
    <text evidence="7">Belongs to the binding-protein-dependent transport system permease family.</text>
</comment>